<dbReference type="SMART" id="SM00409">
    <property type="entry name" value="IG"/>
    <property type="match status" value="1"/>
</dbReference>
<dbReference type="InterPro" id="IPR036179">
    <property type="entry name" value="Ig-like_dom_sf"/>
</dbReference>
<feature type="non-terminal residue" evidence="2">
    <location>
        <position position="105"/>
    </location>
</feature>
<evidence type="ECO:0000313" key="2">
    <source>
        <dbReference type="EMBL" id="KAL1251773.1"/>
    </source>
</evidence>
<sequence length="105" mass="11828">VFGELVSVMERDSVTLSTNLTEICEDDILWTSGVEKLLIARISREKQTVSTYDDVLGGRFRDRLKLDNQTGSLIIRNITTKHAGLYKLEISGVKSTSKTFRVSVY</sequence>
<accession>A0ABR3LFU5</accession>
<reference evidence="2 3" key="1">
    <citation type="submission" date="2023-09" db="EMBL/GenBank/DDBJ databases">
        <authorList>
            <person name="Wang M."/>
        </authorList>
    </citation>
    <scope>NUCLEOTIDE SEQUENCE [LARGE SCALE GENOMIC DNA]</scope>
    <source>
        <strain evidence="2">GT-2023</strain>
        <tissue evidence="2">Liver</tissue>
    </source>
</reference>
<feature type="domain" description="Immunoglobulin" evidence="1">
    <location>
        <begin position="3"/>
        <end position="105"/>
    </location>
</feature>
<evidence type="ECO:0000259" key="1">
    <source>
        <dbReference type="SMART" id="SM00409"/>
    </source>
</evidence>
<organism evidence="2 3">
    <name type="scientific">Cirrhinus molitorella</name>
    <name type="common">mud carp</name>
    <dbReference type="NCBI Taxonomy" id="172907"/>
    <lineage>
        <taxon>Eukaryota</taxon>
        <taxon>Metazoa</taxon>
        <taxon>Chordata</taxon>
        <taxon>Craniata</taxon>
        <taxon>Vertebrata</taxon>
        <taxon>Euteleostomi</taxon>
        <taxon>Actinopterygii</taxon>
        <taxon>Neopterygii</taxon>
        <taxon>Teleostei</taxon>
        <taxon>Ostariophysi</taxon>
        <taxon>Cypriniformes</taxon>
        <taxon>Cyprinidae</taxon>
        <taxon>Labeoninae</taxon>
        <taxon>Labeonini</taxon>
        <taxon>Cirrhinus</taxon>
    </lineage>
</organism>
<dbReference type="EMBL" id="JAYMGO010000022">
    <property type="protein sequence ID" value="KAL1251773.1"/>
    <property type="molecule type" value="Genomic_DNA"/>
</dbReference>
<keyword evidence="3" id="KW-1185">Reference proteome</keyword>
<protein>
    <recommendedName>
        <fullName evidence="1">Immunoglobulin domain-containing protein</fullName>
    </recommendedName>
</protein>
<name>A0ABR3LFU5_9TELE</name>
<proteinExistence type="predicted"/>
<dbReference type="Proteomes" id="UP001558613">
    <property type="component" value="Unassembled WGS sequence"/>
</dbReference>
<dbReference type="InterPro" id="IPR013783">
    <property type="entry name" value="Ig-like_fold"/>
</dbReference>
<dbReference type="PANTHER" id="PTHR21063">
    <property type="entry name" value="LFA-3"/>
    <property type="match status" value="1"/>
</dbReference>
<evidence type="ECO:0000313" key="3">
    <source>
        <dbReference type="Proteomes" id="UP001558613"/>
    </source>
</evidence>
<comment type="caution">
    <text evidence="2">The sequence shown here is derived from an EMBL/GenBank/DDBJ whole genome shotgun (WGS) entry which is preliminary data.</text>
</comment>
<dbReference type="SUPFAM" id="SSF48726">
    <property type="entry name" value="Immunoglobulin"/>
    <property type="match status" value="1"/>
</dbReference>
<feature type="non-terminal residue" evidence="2">
    <location>
        <position position="1"/>
    </location>
</feature>
<dbReference type="InterPro" id="IPR003599">
    <property type="entry name" value="Ig_sub"/>
</dbReference>
<dbReference type="PANTHER" id="PTHR21063:SF4">
    <property type="entry name" value="CD48 ANTIGEN-RELATED"/>
    <property type="match status" value="1"/>
</dbReference>
<dbReference type="Gene3D" id="2.60.40.10">
    <property type="entry name" value="Immunoglobulins"/>
    <property type="match status" value="1"/>
</dbReference>
<gene>
    <name evidence="2" type="ORF">QQF64_019569</name>
</gene>